<dbReference type="Pfam" id="PF13193">
    <property type="entry name" value="AMP-binding_C"/>
    <property type="match status" value="1"/>
</dbReference>
<dbReference type="PANTHER" id="PTHR43201:SF5">
    <property type="entry name" value="MEDIUM-CHAIN ACYL-COA LIGASE ACSF2, MITOCHONDRIAL"/>
    <property type="match status" value="1"/>
</dbReference>
<dbReference type="InterPro" id="IPR025110">
    <property type="entry name" value="AMP-bd_C"/>
</dbReference>
<dbReference type="PANTHER" id="PTHR43201">
    <property type="entry name" value="ACYL-COA SYNTHETASE"/>
    <property type="match status" value="1"/>
</dbReference>
<evidence type="ECO:0000313" key="6">
    <source>
        <dbReference type="Proteomes" id="UP000250028"/>
    </source>
</evidence>
<evidence type="ECO:0000256" key="2">
    <source>
        <dbReference type="ARBA" id="ARBA00022598"/>
    </source>
</evidence>
<dbReference type="InterPro" id="IPR020845">
    <property type="entry name" value="AMP-binding_CS"/>
</dbReference>
<feature type="domain" description="AMP-binding enzyme C-terminal" evidence="4">
    <location>
        <begin position="460"/>
        <end position="535"/>
    </location>
</feature>
<dbReference type="PROSITE" id="PS00455">
    <property type="entry name" value="AMP_BINDING"/>
    <property type="match status" value="1"/>
</dbReference>
<dbReference type="AlphaFoldDB" id="A0A2Y8ZUY0"/>
<evidence type="ECO:0000256" key="1">
    <source>
        <dbReference type="ARBA" id="ARBA00006432"/>
    </source>
</evidence>
<evidence type="ECO:0000259" key="3">
    <source>
        <dbReference type="Pfam" id="PF00501"/>
    </source>
</evidence>
<dbReference type="GO" id="GO:0031956">
    <property type="term" value="F:medium-chain fatty acid-CoA ligase activity"/>
    <property type="evidence" value="ECO:0007669"/>
    <property type="project" value="TreeGrafter"/>
</dbReference>
<dbReference type="SUPFAM" id="SSF56801">
    <property type="entry name" value="Acetyl-CoA synthetase-like"/>
    <property type="match status" value="1"/>
</dbReference>
<dbReference type="EMBL" id="UESZ01000001">
    <property type="protein sequence ID" value="SSA35854.1"/>
    <property type="molecule type" value="Genomic_DNA"/>
</dbReference>
<keyword evidence="2 5" id="KW-0436">Ligase</keyword>
<dbReference type="InterPro" id="IPR000873">
    <property type="entry name" value="AMP-dep_synth/lig_dom"/>
</dbReference>
<evidence type="ECO:0000313" key="5">
    <source>
        <dbReference type="EMBL" id="SSA35854.1"/>
    </source>
</evidence>
<dbReference type="NCBIfam" id="NF005801">
    <property type="entry name" value="PRK07656.1"/>
    <property type="match status" value="1"/>
</dbReference>
<organism evidence="5 6">
    <name type="scientific">Branchiibius hedensis</name>
    <dbReference type="NCBI Taxonomy" id="672460"/>
    <lineage>
        <taxon>Bacteria</taxon>
        <taxon>Bacillati</taxon>
        <taxon>Actinomycetota</taxon>
        <taxon>Actinomycetes</taxon>
        <taxon>Micrococcales</taxon>
        <taxon>Dermacoccaceae</taxon>
        <taxon>Branchiibius</taxon>
    </lineage>
</organism>
<reference evidence="6" key="1">
    <citation type="submission" date="2016-10" db="EMBL/GenBank/DDBJ databases">
        <authorList>
            <person name="Varghese N."/>
            <person name="Submissions S."/>
        </authorList>
    </citation>
    <scope>NUCLEOTIDE SEQUENCE [LARGE SCALE GENOMIC DNA]</scope>
    <source>
        <strain evidence="6">DSM 22951</strain>
    </source>
</reference>
<feature type="domain" description="AMP-dependent synthetase/ligase" evidence="3">
    <location>
        <begin position="18"/>
        <end position="409"/>
    </location>
</feature>
<dbReference type="GO" id="GO:0006631">
    <property type="term" value="P:fatty acid metabolic process"/>
    <property type="evidence" value="ECO:0007669"/>
    <property type="project" value="TreeGrafter"/>
</dbReference>
<dbReference type="InterPro" id="IPR045851">
    <property type="entry name" value="AMP-bd_C_sf"/>
</dbReference>
<dbReference type="Pfam" id="PF00501">
    <property type="entry name" value="AMP-binding"/>
    <property type="match status" value="1"/>
</dbReference>
<name>A0A2Y8ZUY0_9MICO</name>
<dbReference type="RefSeq" id="WP_109687400.1">
    <property type="nucleotide sequence ID" value="NZ_QGDN01000001.1"/>
</dbReference>
<dbReference type="Proteomes" id="UP000250028">
    <property type="component" value="Unassembled WGS sequence"/>
</dbReference>
<accession>A0A2Y8ZUY0</accession>
<proteinExistence type="inferred from homology"/>
<dbReference type="Gene3D" id="3.40.50.12780">
    <property type="entry name" value="N-terminal domain of ligase-like"/>
    <property type="match status" value="1"/>
</dbReference>
<dbReference type="OrthoDB" id="9803968at2"/>
<sequence>MADTEVHSDPLTLPGVLRDTAARRPDQEALIDGPVRLTYAQLREAVDRFAQALLARGVRPGDRIGLWGPNQWQWVVAALGIQSTGAILVPVNTRFKGAEAQYVLRRSGAIALVAAHRFLQNDYVRMLAELPAAGPCADAGHAEAPEPLVPSLPAIHTIIAFDTYPGSGVLDWADFDALADDIPRQRVDERIAGIAPDDVADILFTSGTTGAPKGVMTTQVANVVVDRGWADLVGLLPDDRYLLVNPLFHSFGYRAGLIACLLRGATIVLQAVFDVEETIHIVQTEHISVFPGAPAIYTSILDHPGRAGRRLSSVRLVVTGAAVVPVALIERMKSELGFATIITAYGQTETCGTATVCPPDAPIEKIASTSGRAIPGTSLRISGPDGSELPTGEAGEILVRGANVMKGYWQDPAATAAAITPEGWLHTGDVGFLDADGYLTITDRIKDMFTVGGFNVYPAEVEQILVRHPAVSDCAVVGVPDARLGDVGRAYVTLRDGATVTGEELHTWAREQMANFKVPRSFQILPQLPRNAAGKVQKFRLTDVGE</sequence>
<dbReference type="InterPro" id="IPR042099">
    <property type="entry name" value="ANL_N_sf"/>
</dbReference>
<keyword evidence="6" id="KW-1185">Reference proteome</keyword>
<evidence type="ECO:0000259" key="4">
    <source>
        <dbReference type="Pfam" id="PF13193"/>
    </source>
</evidence>
<protein>
    <submittedName>
        <fullName evidence="5">Acyl-CoA synthetase (AMP-forming)/AMP-acid ligase II</fullName>
    </submittedName>
</protein>
<gene>
    <name evidence="5" type="ORF">SAMN04489750_3229</name>
</gene>
<comment type="similarity">
    <text evidence="1">Belongs to the ATP-dependent AMP-binding enzyme family.</text>
</comment>
<dbReference type="Gene3D" id="3.30.300.30">
    <property type="match status" value="1"/>
</dbReference>